<dbReference type="EMBL" id="JAIWYP010000004">
    <property type="protein sequence ID" value="KAH3829596.1"/>
    <property type="molecule type" value="Genomic_DNA"/>
</dbReference>
<reference evidence="1" key="1">
    <citation type="journal article" date="2019" name="bioRxiv">
        <title>The Genome of the Zebra Mussel, Dreissena polymorpha: A Resource for Invasive Species Research.</title>
        <authorList>
            <person name="McCartney M.A."/>
            <person name="Auch B."/>
            <person name="Kono T."/>
            <person name="Mallez S."/>
            <person name="Zhang Y."/>
            <person name="Obille A."/>
            <person name="Becker A."/>
            <person name="Abrahante J.E."/>
            <person name="Garbe J."/>
            <person name="Badalamenti J.P."/>
            <person name="Herman A."/>
            <person name="Mangelson H."/>
            <person name="Liachko I."/>
            <person name="Sullivan S."/>
            <person name="Sone E.D."/>
            <person name="Koren S."/>
            <person name="Silverstein K.A.T."/>
            <person name="Beckman K.B."/>
            <person name="Gohl D.M."/>
        </authorList>
    </citation>
    <scope>NUCLEOTIDE SEQUENCE</scope>
    <source>
        <strain evidence="1">Duluth1</strain>
        <tissue evidence="1">Whole animal</tissue>
    </source>
</reference>
<evidence type="ECO:0000313" key="2">
    <source>
        <dbReference type="Proteomes" id="UP000828390"/>
    </source>
</evidence>
<reference evidence="1" key="2">
    <citation type="submission" date="2020-11" db="EMBL/GenBank/DDBJ databases">
        <authorList>
            <person name="McCartney M.A."/>
            <person name="Auch B."/>
            <person name="Kono T."/>
            <person name="Mallez S."/>
            <person name="Becker A."/>
            <person name="Gohl D.M."/>
            <person name="Silverstein K.A.T."/>
            <person name="Koren S."/>
            <person name="Bechman K.B."/>
            <person name="Herman A."/>
            <person name="Abrahante J.E."/>
            <person name="Garbe J."/>
        </authorList>
    </citation>
    <scope>NUCLEOTIDE SEQUENCE</scope>
    <source>
        <strain evidence="1">Duluth1</strain>
        <tissue evidence="1">Whole animal</tissue>
    </source>
</reference>
<dbReference type="AlphaFoldDB" id="A0A9D4JZI8"/>
<keyword evidence="2" id="KW-1185">Reference proteome</keyword>
<sequence>MLARSDYNWIKCNLAQRDVKNVLAEFVEEDIKDLQQHLLHNVQTSKGLPSNTICNRCRIQNLLKCPTGKMCKFKNKACSFHKDASLKPRQCPTNGLCGDIRIGIIDHHRYGGPSWKNTDASKWCTDSWTIAKCYMPPDGYLNVKSADNTDFNGVLSVIINCIYCQRRFSKDLNKLINVCTKARDKSRDVRHSPNLKLSDDERDSIIDTLVDLLNDSMFIRNNQRSVECREKLTKLKSNALSISTTDKTHASEDSVQTINQAFDL</sequence>
<accession>A0A9D4JZI8</accession>
<dbReference type="PANTHER" id="PTHR35083:SF1">
    <property type="entry name" value="RGD1565685 PROTEIN"/>
    <property type="match status" value="1"/>
</dbReference>
<protein>
    <submittedName>
        <fullName evidence="1">Uncharacterized protein</fullName>
    </submittedName>
</protein>
<dbReference type="InterPro" id="IPR027897">
    <property type="entry name" value="DUF4559"/>
</dbReference>
<dbReference type="PANTHER" id="PTHR35083">
    <property type="entry name" value="RGD1565685 PROTEIN"/>
    <property type="match status" value="1"/>
</dbReference>
<gene>
    <name evidence="1" type="ORF">DPMN_102822</name>
</gene>
<proteinExistence type="predicted"/>
<name>A0A9D4JZI8_DREPO</name>
<dbReference type="Pfam" id="PF15112">
    <property type="entry name" value="DUF4559"/>
    <property type="match status" value="1"/>
</dbReference>
<evidence type="ECO:0000313" key="1">
    <source>
        <dbReference type="EMBL" id="KAH3829596.1"/>
    </source>
</evidence>
<dbReference type="Proteomes" id="UP000828390">
    <property type="component" value="Unassembled WGS sequence"/>
</dbReference>
<comment type="caution">
    <text evidence="1">The sequence shown here is derived from an EMBL/GenBank/DDBJ whole genome shotgun (WGS) entry which is preliminary data.</text>
</comment>
<organism evidence="1 2">
    <name type="scientific">Dreissena polymorpha</name>
    <name type="common">Zebra mussel</name>
    <name type="synonym">Mytilus polymorpha</name>
    <dbReference type="NCBI Taxonomy" id="45954"/>
    <lineage>
        <taxon>Eukaryota</taxon>
        <taxon>Metazoa</taxon>
        <taxon>Spiralia</taxon>
        <taxon>Lophotrochozoa</taxon>
        <taxon>Mollusca</taxon>
        <taxon>Bivalvia</taxon>
        <taxon>Autobranchia</taxon>
        <taxon>Heteroconchia</taxon>
        <taxon>Euheterodonta</taxon>
        <taxon>Imparidentia</taxon>
        <taxon>Neoheterodontei</taxon>
        <taxon>Myida</taxon>
        <taxon>Dreissenoidea</taxon>
        <taxon>Dreissenidae</taxon>
        <taxon>Dreissena</taxon>
    </lineage>
</organism>